<dbReference type="Proteomes" id="UP001501556">
    <property type="component" value="Unassembled WGS sequence"/>
</dbReference>
<dbReference type="PROSITE" id="PS50206">
    <property type="entry name" value="RHODANESE_3"/>
    <property type="match status" value="1"/>
</dbReference>
<dbReference type="SMART" id="SM00450">
    <property type="entry name" value="RHOD"/>
    <property type="match status" value="1"/>
</dbReference>
<comment type="caution">
    <text evidence="2">The sequence shown here is derived from an EMBL/GenBank/DDBJ whole genome shotgun (WGS) entry which is preliminary data.</text>
</comment>
<gene>
    <name evidence="2" type="ORF">GCM10022407_38380</name>
</gene>
<evidence type="ECO:0000259" key="1">
    <source>
        <dbReference type="PROSITE" id="PS50206"/>
    </source>
</evidence>
<sequence length="110" mass="12233">MENAPLEITPEELARRLQAGDDLQLVDVREEMEFDYCHLPGSLLLPLDEVPRRAGEIRVTGPVVMICHHGVRSAHATAYLRQHLGHTNVLNLRGGVAAWAARVDPAFPTY</sequence>
<evidence type="ECO:0000313" key="3">
    <source>
        <dbReference type="Proteomes" id="UP001501556"/>
    </source>
</evidence>
<keyword evidence="3" id="KW-1185">Reference proteome</keyword>
<name>A0ABP7QZE0_9BACT</name>
<feature type="domain" description="Rhodanese" evidence="1">
    <location>
        <begin position="19"/>
        <end position="108"/>
    </location>
</feature>
<evidence type="ECO:0000313" key="2">
    <source>
        <dbReference type="EMBL" id="GAA3990171.1"/>
    </source>
</evidence>
<dbReference type="EMBL" id="BAABDI010000038">
    <property type="protein sequence ID" value="GAA3990171.1"/>
    <property type="molecule type" value="Genomic_DNA"/>
</dbReference>
<dbReference type="InterPro" id="IPR036873">
    <property type="entry name" value="Rhodanese-like_dom_sf"/>
</dbReference>
<dbReference type="PANTHER" id="PTHR43031">
    <property type="entry name" value="FAD-DEPENDENT OXIDOREDUCTASE"/>
    <property type="match status" value="1"/>
</dbReference>
<proteinExistence type="predicted"/>
<dbReference type="SUPFAM" id="SSF52821">
    <property type="entry name" value="Rhodanese/Cell cycle control phosphatase"/>
    <property type="match status" value="1"/>
</dbReference>
<dbReference type="InterPro" id="IPR050229">
    <property type="entry name" value="GlpE_sulfurtransferase"/>
</dbReference>
<reference evidence="3" key="1">
    <citation type="journal article" date="2019" name="Int. J. Syst. Evol. Microbiol.">
        <title>The Global Catalogue of Microorganisms (GCM) 10K type strain sequencing project: providing services to taxonomists for standard genome sequencing and annotation.</title>
        <authorList>
            <consortium name="The Broad Institute Genomics Platform"/>
            <consortium name="The Broad Institute Genome Sequencing Center for Infectious Disease"/>
            <person name="Wu L."/>
            <person name="Ma J."/>
        </authorList>
    </citation>
    <scope>NUCLEOTIDE SEQUENCE [LARGE SCALE GENOMIC DNA]</scope>
    <source>
        <strain evidence="3">JCM 17217</strain>
    </source>
</reference>
<dbReference type="PANTHER" id="PTHR43031:SF17">
    <property type="entry name" value="SULFURTRANSFERASE YTWF-RELATED"/>
    <property type="match status" value="1"/>
</dbReference>
<dbReference type="Pfam" id="PF00581">
    <property type="entry name" value="Rhodanese"/>
    <property type="match status" value="1"/>
</dbReference>
<accession>A0ABP7QZE0</accession>
<dbReference type="InterPro" id="IPR001763">
    <property type="entry name" value="Rhodanese-like_dom"/>
</dbReference>
<dbReference type="RefSeq" id="WP_345127079.1">
    <property type="nucleotide sequence ID" value="NZ_BAABDI010000038.1"/>
</dbReference>
<organism evidence="2 3">
    <name type="scientific">Hymenobacter antarcticus</name>
    <dbReference type="NCBI Taxonomy" id="486270"/>
    <lineage>
        <taxon>Bacteria</taxon>
        <taxon>Pseudomonadati</taxon>
        <taxon>Bacteroidota</taxon>
        <taxon>Cytophagia</taxon>
        <taxon>Cytophagales</taxon>
        <taxon>Hymenobacteraceae</taxon>
        <taxon>Hymenobacter</taxon>
    </lineage>
</organism>
<protein>
    <submittedName>
        <fullName evidence="2">Rhodanese-like domain-containing protein</fullName>
    </submittedName>
</protein>
<dbReference type="Gene3D" id="3.40.250.10">
    <property type="entry name" value="Rhodanese-like domain"/>
    <property type="match status" value="1"/>
</dbReference>